<name>A0A1H4EJ98_9BACT</name>
<organism evidence="1 2">
    <name type="scientific">Desulfuromusa kysingii</name>
    <dbReference type="NCBI Taxonomy" id="37625"/>
    <lineage>
        <taxon>Bacteria</taxon>
        <taxon>Pseudomonadati</taxon>
        <taxon>Thermodesulfobacteriota</taxon>
        <taxon>Desulfuromonadia</taxon>
        <taxon>Desulfuromonadales</taxon>
        <taxon>Geopsychrobacteraceae</taxon>
        <taxon>Desulfuromusa</taxon>
    </lineage>
</organism>
<keyword evidence="2" id="KW-1185">Reference proteome</keyword>
<sequence>MVRYLWRGPALVSNQRSQPLTRRLIETSYKERKHDEVYISINIFLFMFSIYEHG</sequence>
<dbReference type="STRING" id="37625.SAMN05660420_03409"/>
<dbReference type="AlphaFoldDB" id="A0A1H4EJ98"/>
<protein>
    <submittedName>
        <fullName evidence="1">Uncharacterized protein</fullName>
    </submittedName>
</protein>
<reference evidence="1 2" key="1">
    <citation type="submission" date="2016-10" db="EMBL/GenBank/DDBJ databases">
        <authorList>
            <person name="de Groot N.N."/>
        </authorList>
    </citation>
    <scope>NUCLEOTIDE SEQUENCE [LARGE SCALE GENOMIC DNA]</scope>
    <source>
        <strain evidence="1 2">DSM 7343</strain>
    </source>
</reference>
<gene>
    <name evidence="1" type="ORF">SAMN05660420_03409</name>
</gene>
<dbReference type="Proteomes" id="UP000199409">
    <property type="component" value="Unassembled WGS sequence"/>
</dbReference>
<dbReference type="EMBL" id="FNQN01000025">
    <property type="protein sequence ID" value="SEA85103.1"/>
    <property type="molecule type" value="Genomic_DNA"/>
</dbReference>
<evidence type="ECO:0000313" key="1">
    <source>
        <dbReference type="EMBL" id="SEA85103.1"/>
    </source>
</evidence>
<evidence type="ECO:0000313" key="2">
    <source>
        <dbReference type="Proteomes" id="UP000199409"/>
    </source>
</evidence>
<accession>A0A1H4EJ98</accession>
<proteinExistence type="predicted"/>